<dbReference type="EMBL" id="JBJQND010000019">
    <property type="protein sequence ID" value="KAL3832489.1"/>
    <property type="molecule type" value="Genomic_DNA"/>
</dbReference>
<dbReference type="AlphaFoldDB" id="A0ABD3T6E2"/>
<keyword evidence="3" id="KW-1185">Reference proteome</keyword>
<comment type="caution">
    <text evidence="2">The sequence shown here is derived from an EMBL/GenBank/DDBJ whole genome shotgun (WGS) entry which is preliminary data.</text>
</comment>
<organism evidence="2 3">
    <name type="scientific">Sinanodonta woodiana</name>
    <name type="common">Chinese pond mussel</name>
    <name type="synonym">Anodonta woodiana</name>
    <dbReference type="NCBI Taxonomy" id="1069815"/>
    <lineage>
        <taxon>Eukaryota</taxon>
        <taxon>Metazoa</taxon>
        <taxon>Spiralia</taxon>
        <taxon>Lophotrochozoa</taxon>
        <taxon>Mollusca</taxon>
        <taxon>Bivalvia</taxon>
        <taxon>Autobranchia</taxon>
        <taxon>Heteroconchia</taxon>
        <taxon>Palaeoheterodonta</taxon>
        <taxon>Unionida</taxon>
        <taxon>Unionoidea</taxon>
        <taxon>Unionidae</taxon>
        <taxon>Unioninae</taxon>
        <taxon>Sinanodonta</taxon>
    </lineage>
</organism>
<reference evidence="2 3" key="1">
    <citation type="submission" date="2024-11" db="EMBL/GenBank/DDBJ databases">
        <title>Chromosome-level genome assembly of the freshwater bivalve Anodonta woodiana.</title>
        <authorList>
            <person name="Chen X."/>
        </authorList>
    </citation>
    <scope>NUCLEOTIDE SEQUENCE [LARGE SCALE GENOMIC DNA]</scope>
    <source>
        <strain evidence="2">MN2024</strain>
        <tissue evidence="2">Gills</tissue>
    </source>
</reference>
<sequence length="450" mass="52474">MTSSKPSDADKWRQEGNNHYKSVDERMSPVVNILRLQKSLSCYQKSRTFSTCESETASASKNLALANWKIALYSSEAGEKWLTVKFYFEESFKYFNEAFRTGEHIRDQLWIDNIMSSVRSCWGNMLGLVDSTAKDRLEKARIIQEVVHMIPAKDIQADCFLDIARIHFHSGITAIEAGNYCDCLYQMKECYYPLNEATRVGVGLDTILKEVKILEEDVNMHTCIAKAMQSRATGDKMFETIMMDEELLNMDMVWEVIDWYKDSILQARDLDIKLEAISLSRLGTVYNRVLKIGFKAKEYLKKSIELAQTLRPMDVTSEDWYLSCTQILEKYQQESLMQEQEEERKKKESVLKELALELNLLKAREGDTYDTFLTWLYDKFPPKNPMHKLELTKKAEESDLQVKYRCLQKAVIHYHPDRVNEATFGLKCKVLYEEITKCLTKRYEEVKSTM</sequence>
<dbReference type="Gene3D" id="1.10.287.110">
    <property type="entry name" value="DnaJ domain"/>
    <property type="match status" value="1"/>
</dbReference>
<evidence type="ECO:0000313" key="2">
    <source>
        <dbReference type="EMBL" id="KAL3832489.1"/>
    </source>
</evidence>
<evidence type="ECO:0000256" key="1">
    <source>
        <dbReference type="SAM" id="Coils"/>
    </source>
</evidence>
<proteinExistence type="predicted"/>
<evidence type="ECO:0000313" key="3">
    <source>
        <dbReference type="Proteomes" id="UP001634394"/>
    </source>
</evidence>
<dbReference type="Proteomes" id="UP001634394">
    <property type="component" value="Unassembled WGS sequence"/>
</dbReference>
<dbReference type="InterPro" id="IPR036869">
    <property type="entry name" value="J_dom_sf"/>
</dbReference>
<evidence type="ECO:0008006" key="4">
    <source>
        <dbReference type="Google" id="ProtNLM"/>
    </source>
</evidence>
<name>A0ABD3T6E2_SINWO</name>
<keyword evidence="1" id="KW-0175">Coiled coil</keyword>
<feature type="coiled-coil region" evidence="1">
    <location>
        <begin position="328"/>
        <end position="364"/>
    </location>
</feature>
<gene>
    <name evidence="2" type="ORF">ACJMK2_024129</name>
</gene>
<accession>A0ABD3T6E2</accession>
<protein>
    <recommendedName>
        <fullName evidence="4">J domain-containing protein</fullName>
    </recommendedName>
</protein>